<dbReference type="AlphaFoldDB" id="A0A812VDG2"/>
<reference evidence="1" key="1">
    <citation type="submission" date="2021-02" db="EMBL/GenBank/DDBJ databases">
        <authorList>
            <person name="Dougan E. K."/>
            <person name="Rhodes N."/>
            <person name="Thang M."/>
            <person name="Chan C."/>
        </authorList>
    </citation>
    <scope>NUCLEOTIDE SEQUENCE</scope>
</reference>
<protein>
    <submittedName>
        <fullName evidence="1">Uncharacterized protein</fullName>
    </submittedName>
</protein>
<sequence>MAEICGSGGYKADSAPEPEDLLAFQRSLDDALASALTKFDSMGAYFKQGMPVQAVAAMLQEEIMQDKDFLHCTATPSQEAQLRKFVMQMVGKSYGLWKKGNPGAVDVNSGENGRGADVGLGWASIDNYPGWVYEQIQAYLTAEPGEKAMMKRQLEATLLEEPLCSATVKYDGTCFGKLDTGALSGRRHLVGKACETYINTSTAACSKCDIGVVRSKLSSILGVELAEGSVCVWGELMCNPGYYGYLARGLAEKWVCFGAAVQLPATQDDEALVAWSKKLAQHGFAHSVSSQLKIRLFLCPTLRELLVQAGCQAADNVAETTHADLVSSNAQSLINGHNEGIVLVFRRACGQASIRKWKNSAEGQDVSKKHAKQLRSLDARNLAHEGLLHARIADMVETMIQVAEATTVVPKMGRKQLAKAP</sequence>
<dbReference type="EMBL" id="CAJNIZ010042743">
    <property type="protein sequence ID" value="CAE7634849.1"/>
    <property type="molecule type" value="Genomic_DNA"/>
</dbReference>
<organism evidence="1 2">
    <name type="scientific">Symbiodinium pilosum</name>
    <name type="common">Dinoflagellate</name>
    <dbReference type="NCBI Taxonomy" id="2952"/>
    <lineage>
        <taxon>Eukaryota</taxon>
        <taxon>Sar</taxon>
        <taxon>Alveolata</taxon>
        <taxon>Dinophyceae</taxon>
        <taxon>Suessiales</taxon>
        <taxon>Symbiodiniaceae</taxon>
        <taxon>Symbiodinium</taxon>
    </lineage>
</organism>
<keyword evidence="2" id="KW-1185">Reference proteome</keyword>
<dbReference type="Proteomes" id="UP000649617">
    <property type="component" value="Unassembled WGS sequence"/>
</dbReference>
<evidence type="ECO:0000313" key="1">
    <source>
        <dbReference type="EMBL" id="CAE7634849.1"/>
    </source>
</evidence>
<accession>A0A812VDG2</accession>
<name>A0A812VDG2_SYMPI</name>
<dbReference type="OrthoDB" id="420018at2759"/>
<evidence type="ECO:0000313" key="2">
    <source>
        <dbReference type="Proteomes" id="UP000649617"/>
    </source>
</evidence>
<proteinExistence type="predicted"/>
<comment type="caution">
    <text evidence="1">The sequence shown here is derived from an EMBL/GenBank/DDBJ whole genome shotgun (WGS) entry which is preliminary data.</text>
</comment>
<gene>
    <name evidence="1" type="ORF">SPIL2461_LOCUS16705</name>
</gene>